<organism evidence="3">
    <name type="scientific">Schizaphis graminum</name>
    <name type="common">Green bug aphid</name>
    <dbReference type="NCBI Taxonomy" id="13262"/>
    <lineage>
        <taxon>Eukaryota</taxon>
        <taxon>Metazoa</taxon>
        <taxon>Ecdysozoa</taxon>
        <taxon>Arthropoda</taxon>
        <taxon>Hexapoda</taxon>
        <taxon>Insecta</taxon>
        <taxon>Pterygota</taxon>
        <taxon>Neoptera</taxon>
        <taxon>Paraneoptera</taxon>
        <taxon>Hemiptera</taxon>
        <taxon>Sternorrhyncha</taxon>
        <taxon>Aphidomorpha</taxon>
        <taxon>Aphidoidea</taxon>
        <taxon>Aphididae</taxon>
        <taxon>Aphidini</taxon>
        <taxon>Schizaphis</taxon>
    </lineage>
</organism>
<dbReference type="InterPro" id="IPR003172">
    <property type="entry name" value="ML_dom"/>
</dbReference>
<dbReference type="AlphaFoldDB" id="A0A2S2NN31"/>
<evidence type="ECO:0000313" key="3">
    <source>
        <dbReference type="EMBL" id="MBY18601.1"/>
    </source>
</evidence>
<sequence length="118" mass="13193">MTILMPIDDSLFVDINIAAKDVNGAWKENSFLFHSEKACSTAKKLTTKIDLRGLGLNLTCPITVGVYIATGLDTSNYEKLNYIPKTFPYGTYKLRSVLKDKKKQSYGCLITIIEVVRP</sequence>
<dbReference type="Gene3D" id="2.70.220.10">
    <property type="entry name" value="Ganglioside GM2 activator"/>
    <property type="match status" value="1"/>
</dbReference>
<keyword evidence="1" id="KW-0732">Signal</keyword>
<dbReference type="InterPro" id="IPR036846">
    <property type="entry name" value="GM2-AP_sf"/>
</dbReference>
<feature type="domain" description="MD-2-related lipid-recognition" evidence="2">
    <location>
        <begin position="34"/>
        <end position="109"/>
    </location>
</feature>
<protein>
    <recommendedName>
        <fullName evidence="2">MD-2-related lipid-recognition domain-containing protein</fullName>
    </recommendedName>
</protein>
<name>A0A2S2NN31_SCHGA</name>
<proteinExistence type="predicted"/>
<accession>A0A2S2NN31</accession>
<reference evidence="3" key="1">
    <citation type="submission" date="2018-04" db="EMBL/GenBank/DDBJ databases">
        <title>Transcriptome of Schizaphis graminum biotype I.</title>
        <authorList>
            <person name="Scully E.D."/>
            <person name="Geib S.M."/>
            <person name="Palmer N.A."/>
            <person name="Koch K."/>
            <person name="Bradshaw J."/>
            <person name="Heng-Moss T."/>
            <person name="Sarath G."/>
        </authorList>
    </citation>
    <scope>NUCLEOTIDE SEQUENCE</scope>
</reference>
<dbReference type="EMBL" id="GGMR01005982">
    <property type="protein sequence ID" value="MBY18601.1"/>
    <property type="molecule type" value="Transcribed_RNA"/>
</dbReference>
<evidence type="ECO:0000256" key="1">
    <source>
        <dbReference type="ARBA" id="ARBA00022729"/>
    </source>
</evidence>
<dbReference type="Pfam" id="PF02221">
    <property type="entry name" value="E1_DerP2_DerF2"/>
    <property type="match status" value="1"/>
</dbReference>
<evidence type="ECO:0000259" key="2">
    <source>
        <dbReference type="Pfam" id="PF02221"/>
    </source>
</evidence>
<gene>
    <name evidence="3" type="ORF">g.4631</name>
</gene>